<gene>
    <name evidence="2" type="ORF">pdul_cds_939</name>
</gene>
<dbReference type="PANTHER" id="PTHR46586">
    <property type="entry name" value="ANKYRIN REPEAT-CONTAINING PROTEIN"/>
    <property type="match status" value="1"/>
</dbReference>
<dbReference type="Proteomes" id="UP000201566">
    <property type="component" value="Segment"/>
</dbReference>
<sequence length="954" mass="101089">MDSSTMEPTPAGSGQLSLEAMPAEVIAALLSWLPPSAVGACLAASRLFWVLGEAAMGRQALARAVDSAGGVCPCAARARDRLVRDARRPRGFCPIRGAPTASATARLHGPSLDGAHACLPAAMTAAAASGRLDLVHALYARAALLWYGDARCACCVDFTPRDAPTRRCQPWCANCAAFLDWIFCRRAATDTQPDGHPFAAALAAGHLGVAVWIAAAGGLHYKGCQEIIDVALARAHWALARDCSDAIVALKEDDAGDVTRDQSSGDADERLLTALWRAWPKTARAVMCRVLHCGGVDAWQKGARMWRGSRDGRRWLITDSMLVIGAAAASARPDDALSWVWREFADMFLDRPVACRRMAIAAALAGRMDVAMEAARAYGDYMTDVAPERPLAHSTAAVSDIRASVSVAEVFGAVDGLAGNRHDRDGALADNDRRAVGLDDSHETISCGIVSAAVRSGRADAIDTAIVLWRRCHACAARKGFACGSFDWHNDKTLQAPGLGVGLVRVVAHYPRIWPTDHALDAVIGAGRADLLDRIGMPAYLEPARLARWIRDMGRGGCADALVRVLADCPIRADPFGGVDLTPALVAATDAGRLDIVLVSWPHISDRHRTRAADAIADAAAKSNRVDILAWLADGATPSPTQGLWVVAAERGDLGLLGVLTARAKQWPASCASIAVAHGHVACAALLLGLPPVHAGVDRDASQMRSGRPQSASTRAYKRRRTDDATAARRPTLPPSYAVDALARGHTDALDWAAAGPFCIPWADVSIAAALDRAQDVVCFDAIVRWTTQSPWARVSPRLAFDLGTWASTTLASGDPVRIGRLLARCPWQSWGVTPSAAASGMCACPLGAWRTLEARRIVDFDAPCFAHAAAASGRVDVLVWMADERRPAGPTHGGTPLFTVAHAETAYRSGHMGATAWVLGRLDAAAVADFAAQNRRSLKSAGAQVLRPLLPHL</sequence>
<feature type="region of interest" description="Disordered" evidence="1">
    <location>
        <begin position="698"/>
        <end position="732"/>
    </location>
</feature>
<dbReference type="GeneID" id="16512553"/>
<feature type="compositionally biased region" description="Polar residues" evidence="1">
    <location>
        <begin position="703"/>
        <end position="713"/>
    </location>
</feature>
<name>S4VSA6_9VIRU</name>
<dbReference type="KEGG" id="vg:16512553"/>
<dbReference type="RefSeq" id="YP_008319856.1">
    <property type="nucleotide sequence ID" value="NC_021858.1"/>
</dbReference>
<evidence type="ECO:0000256" key="1">
    <source>
        <dbReference type="SAM" id="MobiDB-lite"/>
    </source>
</evidence>
<evidence type="ECO:0000313" key="3">
    <source>
        <dbReference type="Proteomes" id="UP000201566"/>
    </source>
</evidence>
<dbReference type="PANTHER" id="PTHR46586:SF3">
    <property type="entry name" value="ANKYRIN REPEAT-CONTAINING PROTEIN"/>
    <property type="match status" value="1"/>
</dbReference>
<evidence type="ECO:0000313" key="2">
    <source>
        <dbReference type="EMBL" id="AGO83187.1"/>
    </source>
</evidence>
<dbReference type="EMBL" id="KC977570">
    <property type="protein sequence ID" value="AGO83187.1"/>
    <property type="molecule type" value="Genomic_DNA"/>
</dbReference>
<protein>
    <submittedName>
        <fullName evidence="2">Uncharacterized protein</fullName>
    </submittedName>
</protein>
<reference evidence="2 3" key="1">
    <citation type="journal article" date="2013" name="Science">
        <title>Pandoraviruses: amoeba viruses with genomes up to 2.5 Mb reaching that of parasitic eukaryotes.</title>
        <authorList>
            <person name="Philippe N."/>
            <person name="Legendre M."/>
            <person name="Doutre G."/>
            <person name="Coute Y."/>
            <person name="Poirot O."/>
            <person name="Lescot M."/>
            <person name="Arslan D."/>
            <person name="Seltzer V."/>
            <person name="Bertaux L."/>
            <person name="Bruley C."/>
            <person name="Garin J."/>
            <person name="Claverie J.M."/>
            <person name="Abergel C."/>
        </authorList>
    </citation>
    <scope>NUCLEOTIDE SEQUENCE [LARGE SCALE GENOMIC DNA]</scope>
    <source>
        <strain evidence="2">Melbourne</strain>
    </source>
</reference>
<accession>S4VSA6</accession>
<proteinExistence type="predicted"/>
<organism evidence="2 3">
    <name type="scientific">Pandoravirus dulcis</name>
    <dbReference type="NCBI Taxonomy" id="1349409"/>
    <lineage>
        <taxon>Viruses</taxon>
        <taxon>Pandoravirus</taxon>
    </lineage>
</organism>
<dbReference type="InterPro" id="IPR052050">
    <property type="entry name" value="SecEffector_AnkRepeat"/>
</dbReference>